<gene>
    <name evidence="1" type="ORF">BaRGS_00014163</name>
</gene>
<accession>A0ABD0L518</accession>
<dbReference type="Proteomes" id="UP001519460">
    <property type="component" value="Unassembled WGS sequence"/>
</dbReference>
<dbReference type="EMBL" id="JACVVK020000082">
    <property type="protein sequence ID" value="KAK7494510.1"/>
    <property type="molecule type" value="Genomic_DNA"/>
</dbReference>
<sequence>MMAASSVLKCGVAVGTVTCRHRYFITTASQVQVTYTKRTEEEQEDKARKDKNCSEGYAADHVRISRGRKGEWGGGVSAGDLCPCQ</sequence>
<reference evidence="1 2" key="1">
    <citation type="journal article" date="2023" name="Sci. Data">
        <title>Genome assembly of the Korean intertidal mud-creeper Batillaria attramentaria.</title>
        <authorList>
            <person name="Patra A.K."/>
            <person name="Ho P.T."/>
            <person name="Jun S."/>
            <person name="Lee S.J."/>
            <person name="Kim Y."/>
            <person name="Won Y.J."/>
        </authorList>
    </citation>
    <scope>NUCLEOTIDE SEQUENCE [LARGE SCALE GENOMIC DNA]</scope>
    <source>
        <strain evidence="1">Wonlab-2016</strain>
    </source>
</reference>
<protein>
    <submittedName>
        <fullName evidence="1">Uncharacterized protein</fullName>
    </submittedName>
</protein>
<keyword evidence="2" id="KW-1185">Reference proteome</keyword>
<proteinExistence type="predicted"/>
<evidence type="ECO:0000313" key="1">
    <source>
        <dbReference type="EMBL" id="KAK7494510.1"/>
    </source>
</evidence>
<dbReference type="AlphaFoldDB" id="A0ABD0L518"/>
<name>A0ABD0L518_9CAEN</name>
<evidence type="ECO:0000313" key="2">
    <source>
        <dbReference type="Proteomes" id="UP001519460"/>
    </source>
</evidence>
<organism evidence="1 2">
    <name type="scientific">Batillaria attramentaria</name>
    <dbReference type="NCBI Taxonomy" id="370345"/>
    <lineage>
        <taxon>Eukaryota</taxon>
        <taxon>Metazoa</taxon>
        <taxon>Spiralia</taxon>
        <taxon>Lophotrochozoa</taxon>
        <taxon>Mollusca</taxon>
        <taxon>Gastropoda</taxon>
        <taxon>Caenogastropoda</taxon>
        <taxon>Sorbeoconcha</taxon>
        <taxon>Cerithioidea</taxon>
        <taxon>Batillariidae</taxon>
        <taxon>Batillaria</taxon>
    </lineage>
</organism>
<feature type="non-terminal residue" evidence="1">
    <location>
        <position position="85"/>
    </location>
</feature>
<comment type="caution">
    <text evidence="1">The sequence shown here is derived from an EMBL/GenBank/DDBJ whole genome shotgun (WGS) entry which is preliminary data.</text>
</comment>